<evidence type="ECO:0000256" key="2">
    <source>
        <dbReference type="ARBA" id="ARBA00023125"/>
    </source>
</evidence>
<proteinExistence type="predicted"/>
<dbReference type="EMBL" id="CP118615">
    <property type="protein sequence ID" value="WDZ82666.1"/>
    <property type="molecule type" value="Genomic_DNA"/>
</dbReference>
<dbReference type="Pfam" id="PF12833">
    <property type="entry name" value="HTH_18"/>
    <property type="match status" value="1"/>
</dbReference>
<feature type="domain" description="HTH araC/xylS-type" evidence="4">
    <location>
        <begin position="281"/>
        <end position="379"/>
    </location>
</feature>
<dbReference type="PANTHER" id="PTHR43280">
    <property type="entry name" value="ARAC-FAMILY TRANSCRIPTIONAL REGULATOR"/>
    <property type="match status" value="1"/>
</dbReference>
<dbReference type="InterPro" id="IPR018062">
    <property type="entry name" value="HTH_AraC-typ_CS"/>
</dbReference>
<name>A0ABY7ZIS1_9ACTN</name>
<gene>
    <name evidence="5" type="ORF">PVK37_19555</name>
</gene>
<dbReference type="Pfam" id="PF17853">
    <property type="entry name" value="GGDEF_2"/>
    <property type="match status" value="1"/>
</dbReference>
<dbReference type="InterPro" id="IPR009057">
    <property type="entry name" value="Homeodomain-like_sf"/>
</dbReference>
<evidence type="ECO:0000313" key="5">
    <source>
        <dbReference type="EMBL" id="WDZ82666.1"/>
    </source>
</evidence>
<accession>A0ABY7ZIS1</accession>
<evidence type="ECO:0000256" key="1">
    <source>
        <dbReference type="ARBA" id="ARBA00023015"/>
    </source>
</evidence>
<sequence>MLRPSTVLGQPVAMTDDARSGLLVVVVADIDDFEVGRISQGDDWAAGQVAQTHKIAEALLGELPGQPRLAFVPADSWVVTLSGETGDHLLADALGYADRLRRRVTDETGVSVTLSVSNPHAGPARLETATREAVRAVERKLVDGGNRIYHCRGRSGTAAATLPERVEHDLGRLIREGDAAGAVQALGRWIDRVARTDGVTPDLLRRWIGAELMYALDVAGKRRLADGSADWVDAFDRFALDELLAMFDIHERSYLLLWLSQLFDRIIETQTPQAPGRHVLALVEQYIRDHYAEDLRLSTVAQAVFVSPFYISHLFQRELGTTFLRYLTGVRMHHARLLLAQTSLPVEAIADRVGYCSPKRLRVLFKRTFNVTPTEYRRHYGGQGKFPTAG</sequence>
<keyword evidence="1" id="KW-0805">Transcription regulation</keyword>
<protein>
    <submittedName>
        <fullName evidence="5">AraC family transcriptional regulator</fullName>
    </submittedName>
</protein>
<reference evidence="5 6" key="1">
    <citation type="submission" date="2023-02" db="EMBL/GenBank/DDBJ databases">
        <authorList>
            <person name="Mo P."/>
        </authorList>
    </citation>
    <scope>NUCLEOTIDE SEQUENCE [LARGE SCALE GENOMIC DNA]</scope>
    <source>
        <strain evidence="5 6">HUAS 3</strain>
    </source>
</reference>
<evidence type="ECO:0000313" key="6">
    <source>
        <dbReference type="Proteomes" id="UP001219605"/>
    </source>
</evidence>
<evidence type="ECO:0000256" key="3">
    <source>
        <dbReference type="ARBA" id="ARBA00023163"/>
    </source>
</evidence>
<dbReference type="InterPro" id="IPR041522">
    <property type="entry name" value="CdaR_GGDEF"/>
</dbReference>
<keyword evidence="2" id="KW-0238">DNA-binding</keyword>
<dbReference type="PROSITE" id="PS01124">
    <property type="entry name" value="HTH_ARAC_FAMILY_2"/>
    <property type="match status" value="1"/>
</dbReference>
<evidence type="ECO:0000259" key="4">
    <source>
        <dbReference type="PROSITE" id="PS01124"/>
    </source>
</evidence>
<dbReference type="PROSITE" id="PS00041">
    <property type="entry name" value="HTH_ARAC_FAMILY_1"/>
    <property type="match status" value="1"/>
</dbReference>
<dbReference type="SMART" id="SM00342">
    <property type="entry name" value="HTH_ARAC"/>
    <property type="match status" value="1"/>
</dbReference>
<dbReference type="Gene3D" id="1.10.10.60">
    <property type="entry name" value="Homeodomain-like"/>
    <property type="match status" value="2"/>
</dbReference>
<dbReference type="InterPro" id="IPR018060">
    <property type="entry name" value="HTH_AraC"/>
</dbReference>
<dbReference type="PANTHER" id="PTHR43280:SF28">
    <property type="entry name" value="HTH-TYPE TRANSCRIPTIONAL ACTIVATOR RHAS"/>
    <property type="match status" value="1"/>
</dbReference>
<keyword evidence="6" id="KW-1185">Reference proteome</keyword>
<dbReference type="RefSeq" id="WP_275028955.1">
    <property type="nucleotide sequence ID" value="NZ_CP118615.1"/>
</dbReference>
<dbReference type="Proteomes" id="UP001219605">
    <property type="component" value="Chromosome"/>
</dbReference>
<keyword evidence="3" id="KW-0804">Transcription</keyword>
<dbReference type="SUPFAM" id="SSF46689">
    <property type="entry name" value="Homeodomain-like"/>
    <property type="match status" value="2"/>
</dbReference>
<organism evidence="5 6">
    <name type="scientific">Micromonospora cathayae</name>
    <dbReference type="NCBI Taxonomy" id="3028804"/>
    <lineage>
        <taxon>Bacteria</taxon>
        <taxon>Bacillati</taxon>
        <taxon>Actinomycetota</taxon>
        <taxon>Actinomycetes</taxon>
        <taxon>Micromonosporales</taxon>
        <taxon>Micromonosporaceae</taxon>
        <taxon>Micromonospora</taxon>
    </lineage>
</organism>